<reference evidence="1 2" key="1">
    <citation type="submission" date="2016-10" db="EMBL/GenBank/DDBJ databases">
        <authorList>
            <person name="de Groot N.N."/>
        </authorList>
    </citation>
    <scope>NUCLEOTIDE SEQUENCE [LARGE SCALE GENOMIC DNA]</scope>
    <source>
        <strain evidence="1 2">DSM 26915</strain>
    </source>
</reference>
<protein>
    <submittedName>
        <fullName evidence="1">Uncharacterized protein</fullName>
    </submittedName>
</protein>
<keyword evidence="2" id="KW-1185">Reference proteome</keyword>
<dbReference type="RefSeq" id="WP_146064553.1">
    <property type="nucleotide sequence ID" value="NZ_FNUZ01000005.1"/>
</dbReference>
<gene>
    <name evidence="1" type="ORF">SAMN04488045_3149</name>
</gene>
<name>A0A1H6AUH8_9RHOB</name>
<dbReference type="EMBL" id="FNUZ01000005">
    <property type="protein sequence ID" value="SEG51705.1"/>
    <property type="molecule type" value="Genomic_DNA"/>
</dbReference>
<evidence type="ECO:0000313" key="2">
    <source>
        <dbReference type="Proteomes" id="UP000236752"/>
    </source>
</evidence>
<dbReference type="Proteomes" id="UP000236752">
    <property type="component" value="Unassembled WGS sequence"/>
</dbReference>
<proteinExistence type="predicted"/>
<evidence type="ECO:0000313" key="1">
    <source>
        <dbReference type="EMBL" id="SEG51705.1"/>
    </source>
</evidence>
<dbReference type="OrthoDB" id="8068570at2"/>
<sequence>MSALKLYTMIVNVGNITRELEAAGMRLEIGDDFTVFRRLRNQQDDRSGVYPMFDASASYVDSSNAFWVCGYNDVGELVHTQAIRLLDLSHQSLSEHLRVHRLKYITPNSTPDPENTFFSSTNAMDRVTGRVCYHGEFWLKGGKGGHRSQGFTGLLSRVVFELALKIWSPDYVFGFVDYTVAAKGAPVRYGYTHCEPGVWRGPDNQITSDEMLVWMSRMDIEQFLETSPKALSDERVLPNRQELMANMSVVA</sequence>
<organism evidence="1 2">
    <name type="scientific">Thalassococcus halodurans</name>
    <dbReference type="NCBI Taxonomy" id="373675"/>
    <lineage>
        <taxon>Bacteria</taxon>
        <taxon>Pseudomonadati</taxon>
        <taxon>Pseudomonadota</taxon>
        <taxon>Alphaproteobacteria</taxon>
        <taxon>Rhodobacterales</taxon>
        <taxon>Roseobacteraceae</taxon>
        <taxon>Thalassococcus</taxon>
    </lineage>
</organism>
<dbReference type="AlphaFoldDB" id="A0A1H6AUH8"/>
<accession>A0A1H6AUH8</accession>